<dbReference type="EMBL" id="MU004539">
    <property type="protein sequence ID" value="KAF2648426.1"/>
    <property type="molecule type" value="Genomic_DNA"/>
</dbReference>
<organism evidence="3 4">
    <name type="scientific">Lophiostoma macrostomum CBS 122681</name>
    <dbReference type="NCBI Taxonomy" id="1314788"/>
    <lineage>
        <taxon>Eukaryota</taxon>
        <taxon>Fungi</taxon>
        <taxon>Dikarya</taxon>
        <taxon>Ascomycota</taxon>
        <taxon>Pezizomycotina</taxon>
        <taxon>Dothideomycetes</taxon>
        <taxon>Pleosporomycetidae</taxon>
        <taxon>Pleosporales</taxon>
        <taxon>Lophiostomataceae</taxon>
        <taxon>Lophiostoma</taxon>
    </lineage>
</organism>
<protein>
    <submittedName>
        <fullName evidence="3">Uncharacterized protein</fullName>
    </submittedName>
</protein>
<dbReference type="AlphaFoldDB" id="A0A6A6SKQ3"/>
<feature type="region of interest" description="Disordered" evidence="2">
    <location>
        <begin position="323"/>
        <end position="357"/>
    </location>
</feature>
<feature type="region of interest" description="Disordered" evidence="2">
    <location>
        <begin position="274"/>
        <end position="296"/>
    </location>
</feature>
<feature type="compositionally biased region" description="Low complexity" evidence="2">
    <location>
        <begin position="345"/>
        <end position="357"/>
    </location>
</feature>
<keyword evidence="4" id="KW-1185">Reference proteome</keyword>
<sequence length="546" mass="60238">MSQSAPSDPIDFDADTLASAIALFARSDPAAITQRFPALAAAAKAAAREEKALAATQPKRRLGWRAGRDASFHDLEHRFWGAALFHSVFAHASLTPAEFLTLHLPHLEFESIGPNTATLEAKAHYIVRIVDKWGQGFWKALASRGVVLQRDPSKNLIEQLAKVADDTTRDDFATRLPSFLAQVEPIRVRTPHRDITCTIVKEFVTFYERRWLEARRREAPPPPTKRAKTSYRDTPGRGRASVELARGVRGDEDSTGLSQDLEQEVLGDDSFQDHHDETQLSLSPHLPPRRTETSLDDDELGSIAVISSGLRLGFSVSHPSNSFSSAAEMPGPLNSGGRSTLRAISQSPSPQTPSSLQIREAADTTQRIRNTPRASLLDQLKPHLDDVSTTLATVRSARLRLEEAKAQLAVASDGARRQFSLEAERPSAADIKTEIIAADAQTAKVKDFIDRCDEMEAYLDSVDDQVLREKVSLRVDRDKLGQEVDESEARRKGLAQALAVLEKCETKVEHETELLRAAEVDKAGNDAFLADMQRLLGLAMQVEVRL</sequence>
<proteinExistence type="predicted"/>
<accession>A0A6A6SKQ3</accession>
<evidence type="ECO:0000313" key="3">
    <source>
        <dbReference type="EMBL" id="KAF2648426.1"/>
    </source>
</evidence>
<feature type="region of interest" description="Disordered" evidence="2">
    <location>
        <begin position="217"/>
        <end position="258"/>
    </location>
</feature>
<feature type="coiled-coil region" evidence="1">
    <location>
        <begin position="477"/>
        <end position="521"/>
    </location>
</feature>
<dbReference type="Proteomes" id="UP000799324">
    <property type="component" value="Unassembled WGS sequence"/>
</dbReference>
<evidence type="ECO:0000313" key="4">
    <source>
        <dbReference type="Proteomes" id="UP000799324"/>
    </source>
</evidence>
<evidence type="ECO:0000256" key="1">
    <source>
        <dbReference type="SAM" id="Coils"/>
    </source>
</evidence>
<keyword evidence="1" id="KW-0175">Coiled coil</keyword>
<reference evidence="3" key="1">
    <citation type="journal article" date="2020" name="Stud. Mycol.">
        <title>101 Dothideomycetes genomes: a test case for predicting lifestyles and emergence of pathogens.</title>
        <authorList>
            <person name="Haridas S."/>
            <person name="Albert R."/>
            <person name="Binder M."/>
            <person name="Bloem J."/>
            <person name="Labutti K."/>
            <person name="Salamov A."/>
            <person name="Andreopoulos B."/>
            <person name="Baker S."/>
            <person name="Barry K."/>
            <person name="Bills G."/>
            <person name="Bluhm B."/>
            <person name="Cannon C."/>
            <person name="Castanera R."/>
            <person name="Culley D."/>
            <person name="Daum C."/>
            <person name="Ezra D."/>
            <person name="Gonzalez J."/>
            <person name="Henrissat B."/>
            <person name="Kuo A."/>
            <person name="Liang C."/>
            <person name="Lipzen A."/>
            <person name="Lutzoni F."/>
            <person name="Magnuson J."/>
            <person name="Mondo S."/>
            <person name="Nolan M."/>
            <person name="Ohm R."/>
            <person name="Pangilinan J."/>
            <person name="Park H.-J."/>
            <person name="Ramirez L."/>
            <person name="Alfaro M."/>
            <person name="Sun H."/>
            <person name="Tritt A."/>
            <person name="Yoshinaga Y."/>
            <person name="Zwiers L.-H."/>
            <person name="Turgeon B."/>
            <person name="Goodwin S."/>
            <person name="Spatafora J."/>
            <person name="Crous P."/>
            <person name="Grigoriev I."/>
        </authorList>
    </citation>
    <scope>NUCLEOTIDE SEQUENCE</scope>
    <source>
        <strain evidence="3">CBS 122681</strain>
    </source>
</reference>
<gene>
    <name evidence="3" type="ORF">K491DRAFT_763079</name>
</gene>
<name>A0A6A6SKQ3_9PLEO</name>
<evidence type="ECO:0000256" key="2">
    <source>
        <dbReference type="SAM" id="MobiDB-lite"/>
    </source>
</evidence>